<proteinExistence type="predicted"/>
<dbReference type="Proteomes" id="UP001154282">
    <property type="component" value="Unassembled WGS sequence"/>
</dbReference>
<gene>
    <name evidence="1" type="ORF">LITE_LOCUS48469</name>
</gene>
<organism evidence="1 2">
    <name type="scientific">Linum tenue</name>
    <dbReference type="NCBI Taxonomy" id="586396"/>
    <lineage>
        <taxon>Eukaryota</taxon>
        <taxon>Viridiplantae</taxon>
        <taxon>Streptophyta</taxon>
        <taxon>Embryophyta</taxon>
        <taxon>Tracheophyta</taxon>
        <taxon>Spermatophyta</taxon>
        <taxon>Magnoliopsida</taxon>
        <taxon>eudicotyledons</taxon>
        <taxon>Gunneridae</taxon>
        <taxon>Pentapetalae</taxon>
        <taxon>rosids</taxon>
        <taxon>fabids</taxon>
        <taxon>Malpighiales</taxon>
        <taxon>Linaceae</taxon>
        <taxon>Linum</taxon>
    </lineage>
</organism>
<evidence type="ECO:0000313" key="1">
    <source>
        <dbReference type="EMBL" id="CAI0557748.1"/>
    </source>
</evidence>
<name>A0AAV0RNF8_9ROSI</name>
<reference evidence="1" key="1">
    <citation type="submission" date="2022-08" db="EMBL/GenBank/DDBJ databases">
        <authorList>
            <person name="Gutierrez-Valencia J."/>
        </authorList>
    </citation>
    <scope>NUCLEOTIDE SEQUENCE</scope>
</reference>
<dbReference type="AlphaFoldDB" id="A0AAV0RNF8"/>
<comment type="caution">
    <text evidence="1">The sequence shown here is derived from an EMBL/GenBank/DDBJ whole genome shotgun (WGS) entry which is preliminary data.</text>
</comment>
<accession>A0AAV0RNF8</accession>
<sequence>MLPVRFSDMPSFHLPNLLKGFSPFLDSFRAMFLCMLFKGLLIRTLLMPHISRVNEVENGEDEVTLVSLPALHHLSQFLKAPFAGSVPLG</sequence>
<keyword evidence="2" id="KW-1185">Reference proteome</keyword>
<protein>
    <submittedName>
        <fullName evidence="1">Uncharacterized protein</fullName>
    </submittedName>
</protein>
<evidence type="ECO:0000313" key="2">
    <source>
        <dbReference type="Proteomes" id="UP001154282"/>
    </source>
</evidence>
<dbReference type="EMBL" id="CAMGYJ010000011">
    <property type="protein sequence ID" value="CAI0557748.1"/>
    <property type="molecule type" value="Genomic_DNA"/>
</dbReference>